<dbReference type="EMBL" id="AZEF01000027">
    <property type="protein sequence ID" value="KRL01248.1"/>
    <property type="molecule type" value="Genomic_DNA"/>
</dbReference>
<dbReference type="STRING" id="1423731.FC81_GL001389"/>
<feature type="modified residue" description="N6-(pyridoxal phosphate)lysine" evidence="4">
    <location>
        <position position="195"/>
    </location>
</feature>
<keyword evidence="3 4" id="KW-0663">Pyridoxal phosphate</keyword>
<dbReference type="GO" id="GO:0019343">
    <property type="term" value="P:cysteine biosynthetic process via cystathionine"/>
    <property type="evidence" value="ECO:0007669"/>
    <property type="project" value="TreeGrafter"/>
</dbReference>
<dbReference type="FunFam" id="3.90.1150.10:FF:000033">
    <property type="entry name" value="Cystathionine gamma-synthase"/>
    <property type="match status" value="1"/>
</dbReference>
<dbReference type="AlphaFoldDB" id="A0A0R1M0A0"/>
<dbReference type="PATRIC" id="fig|1423731.3.peg.1428"/>
<keyword evidence="7" id="KW-1185">Reference proteome</keyword>
<dbReference type="InterPro" id="IPR000277">
    <property type="entry name" value="Cys/Met-Metab_PyrdxlP-dep_enz"/>
</dbReference>
<sequence length="380" mass="41459">MNFNTKLIHAGVSRDNITGAVNVPIYQASTYAQTKLGGHPEYEYSRTGNPTRRAVEELIKDLEGGTAGFAFASGSAAIHNVFSLFSTGDHIIVGNDVYGGTFRLINTVLKRQGLSFTVVDTRNLAEVKAAIRPNTKAIYLETPTNPLMQITDITAITELGKAEKLLTVVDNTFATPYIQQPLKLGADIVLHSASKYLGGHSDLVAGLVVVKGQRLGERIGYLQNAIGGILGPQDSWLLQRGIKTLAVRMQAHEKNTQKIFEFLKENKDIAKIYYPGDPMAKDFKIVKKQMNGFGGMISFELKKGLSIQRFIEGLQIITLAESLGAVESLIEVPAVMTHGAIPEKIRLKNGISNELIRLSVGIEQVEDLLSDLRQALAKAK</sequence>
<dbReference type="PANTHER" id="PTHR11808">
    <property type="entry name" value="TRANS-SULFURATION ENZYME FAMILY MEMBER"/>
    <property type="match status" value="1"/>
</dbReference>
<dbReference type="GO" id="GO:0005737">
    <property type="term" value="C:cytoplasm"/>
    <property type="evidence" value="ECO:0007669"/>
    <property type="project" value="TreeGrafter"/>
</dbReference>
<comment type="similarity">
    <text evidence="2 5">Belongs to the trans-sulfuration enzymes family.</text>
</comment>
<evidence type="ECO:0000256" key="4">
    <source>
        <dbReference type="PIRSR" id="PIRSR001434-2"/>
    </source>
</evidence>
<reference evidence="6 7" key="1">
    <citation type="journal article" date="2015" name="Genome Announc.">
        <title>Expanding the biotechnology potential of lactobacilli through comparative genomics of 213 strains and associated genera.</title>
        <authorList>
            <person name="Sun Z."/>
            <person name="Harris H.M."/>
            <person name="McCann A."/>
            <person name="Guo C."/>
            <person name="Argimon S."/>
            <person name="Zhang W."/>
            <person name="Yang X."/>
            <person name="Jeffery I.B."/>
            <person name="Cooney J.C."/>
            <person name="Kagawa T.F."/>
            <person name="Liu W."/>
            <person name="Song Y."/>
            <person name="Salvetti E."/>
            <person name="Wrobel A."/>
            <person name="Rasinkangas P."/>
            <person name="Parkhill J."/>
            <person name="Rea M.C."/>
            <person name="O'Sullivan O."/>
            <person name="Ritari J."/>
            <person name="Douillard F.P."/>
            <person name="Paul Ross R."/>
            <person name="Yang R."/>
            <person name="Briner A.E."/>
            <person name="Felis G.E."/>
            <person name="de Vos W.M."/>
            <person name="Barrangou R."/>
            <person name="Klaenhammer T.R."/>
            <person name="Caufield P.W."/>
            <person name="Cui Y."/>
            <person name="Zhang H."/>
            <person name="O'Toole P.W."/>
        </authorList>
    </citation>
    <scope>NUCLEOTIDE SEQUENCE [LARGE SCALE GENOMIC DNA]</scope>
    <source>
        <strain evidence="6 7">DSM 19910</strain>
    </source>
</reference>
<evidence type="ECO:0000256" key="5">
    <source>
        <dbReference type="RuleBase" id="RU362118"/>
    </source>
</evidence>
<dbReference type="Pfam" id="PF01053">
    <property type="entry name" value="Cys_Met_Meta_PP"/>
    <property type="match status" value="1"/>
</dbReference>
<dbReference type="GO" id="GO:0009086">
    <property type="term" value="P:methionine biosynthetic process"/>
    <property type="evidence" value="ECO:0007669"/>
    <property type="project" value="UniProtKB-ARBA"/>
</dbReference>
<dbReference type="RefSeq" id="WP_057744518.1">
    <property type="nucleotide sequence ID" value="NZ_AZEF01000027.1"/>
</dbReference>
<dbReference type="GO" id="GO:0004123">
    <property type="term" value="F:cystathionine gamma-lyase activity"/>
    <property type="evidence" value="ECO:0007669"/>
    <property type="project" value="TreeGrafter"/>
</dbReference>
<evidence type="ECO:0000256" key="2">
    <source>
        <dbReference type="ARBA" id="ARBA00009077"/>
    </source>
</evidence>
<dbReference type="CDD" id="cd00614">
    <property type="entry name" value="CGS_like"/>
    <property type="match status" value="1"/>
</dbReference>
<dbReference type="PANTHER" id="PTHR11808:SF15">
    <property type="entry name" value="CYSTATHIONINE GAMMA-LYASE"/>
    <property type="match status" value="1"/>
</dbReference>
<dbReference type="GO" id="GO:0019346">
    <property type="term" value="P:transsulfuration"/>
    <property type="evidence" value="ECO:0007669"/>
    <property type="project" value="InterPro"/>
</dbReference>
<dbReference type="FunFam" id="3.40.640.10:FF:000009">
    <property type="entry name" value="Cystathionine gamma-synthase homolog"/>
    <property type="match status" value="1"/>
</dbReference>
<dbReference type="PIRSF" id="PIRSF001434">
    <property type="entry name" value="CGS"/>
    <property type="match status" value="1"/>
</dbReference>
<dbReference type="InterPro" id="IPR015424">
    <property type="entry name" value="PyrdxlP-dep_Trfase"/>
</dbReference>
<dbReference type="InterPro" id="IPR015421">
    <property type="entry name" value="PyrdxlP-dep_Trfase_major"/>
</dbReference>
<protein>
    <submittedName>
        <fullName evidence="6">Cystathionine beta-lyase cystathionine gamma-synthase</fullName>
    </submittedName>
</protein>
<accession>A0A0R1M0A0</accession>
<dbReference type="SUPFAM" id="SSF53383">
    <property type="entry name" value="PLP-dependent transferases"/>
    <property type="match status" value="1"/>
</dbReference>
<comment type="caution">
    <text evidence="6">The sequence shown here is derived from an EMBL/GenBank/DDBJ whole genome shotgun (WGS) entry which is preliminary data.</text>
</comment>
<dbReference type="GO" id="GO:0003962">
    <property type="term" value="F:cystathionine gamma-synthase activity"/>
    <property type="evidence" value="ECO:0007669"/>
    <property type="project" value="TreeGrafter"/>
</dbReference>
<organism evidence="6 7">
    <name type="scientific">Liquorilactobacillus capillatus DSM 19910</name>
    <dbReference type="NCBI Taxonomy" id="1423731"/>
    <lineage>
        <taxon>Bacteria</taxon>
        <taxon>Bacillati</taxon>
        <taxon>Bacillota</taxon>
        <taxon>Bacilli</taxon>
        <taxon>Lactobacillales</taxon>
        <taxon>Lactobacillaceae</taxon>
        <taxon>Liquorilactobacillus</taxon>
    </lineage>
</organism>
<evidence type="ECO:0000256" key="3">
    <source>
        <dbReference type="ARBA" id="ARBA00022898"/>
    </source>
</evidence>
<dbReference type="InterPro" id="IPR015422">
    <property type="entry name" value="PyrdxlP-dep_Trfase_small"/>
</dbReference>
<dbReference type="Gene3D" id="3.40.640.10">
    <property type="entry name" value="Type I PLP-dependent aspartate aminotransferase-like (Major domain)"/>
    <property type="match status" value="1"/>
</dbReference>
<dbReference type="Proteomes" id="UP000051621">
    <property type="component" value="Unassembled WGS sequence"/>
</dbReference>
<dbReference type="OrthoDB" id="9780685at2"/>
<dbReference type="GO" id="GO:0030170">
    <property type="term" value="F:pyridoxal phosphate binding"/>
    <property type="evidence" value="ECO:0007669"/>
    <property type="project" value="InterPro"/>
</dbReference>
<dbReference type="Gene3D" id="3.90.1150.10">
    <property type="entry name" value="Aspartate Aminotransferase, domain 1"/>
    <property type="match status" value="1"/>
</dbReference>
<comment type="cofactor">
    <cofactor evidence="1 5">
        <name>pyridoxal 5'-phosphate</name>
        <dbReference type="ChEBI" id="CHEBI:597326"/>
    </cofactor>
</comment>
<keyword evidence="6" id="KW-0456">Lyase</keyword>
<evidence type="ECO:0000256" key="1">
    <source>
        <dbReference type="ARBA" id="ARBA00001933"/>
    </source>
</evidence>
<evidence type="ECO:0000313" key="6">
    <source>
        <dbReference type="EMBL" id="KRL01248.1"/>
    </source>
</evidence>
<name>A0A0R1M0A0_9LACO</name>
<proteinExistence type="inferred from homology"/>
<evidence type="ECO:0000313" key="7">
    <source>
        <dbReference type="Proteomes" id="UP000051621"/>
    </source>
</evidence>
<gene>
    <name evidence="6" type="ORF">FC81_GL001389</name>
</gene>